<evidence type="ECO:0000313" key="9">
    <source>
        <dbReference type="EMBL" id="PYE89721.1"/>
    </source>
</evidence>
<organism evidence="9 10">
    <name type="scientific">Phyllobacterium leguminum</name>
    <dbReference type="NCBI Taxonomy" id="314237"/>
    <lineage>
        <taxon>Bacteria</taxon>
        <taxon>Pseudomonadati</taxon>
        <taxon>Pseudomonadota</taxon>
        <taxon>Alphaproteobacteria</taxon>
        <taxon>Hyphomicrobiales</taxon>
        <taxon>Phyllobacteriaceae</taxon>
        <taxon>Phyllobacterium</taxon>
    </lineage>
</organism>
<dbReference type="RefSeq" id="WP_281032516.1">
    <property type="nucleotide sequence ID" value="NZ_QJTF01000003.1"/>
</dbReference>
<dbReference type="InterPro" id="IPR036136">
    <property type="entry name" value="Nit/Sulf_reduc_fer-like_dom_sf"/>
</dbReference>
<dbReference type="Proteomes" id="UP000247454">
    <property type="component" value="Unassembled WGS sequence"/>
</dbReference>
<dbReference type="Gene3D" id="3.90.480.10">
    <property type="entry name" value="Sulfite Reductase Hemoprotein,Domain 2"/>
    <property type="match status" value="1"/>
</dbReference>
<protein>
    <submittedName>
        <fullName evidence="9">Precorrin-3B synthase</fullName>
    </submittedName>
</protein>
<name>A0A318T8U2_9HYPH</name>
<reference evidence="9 10" key="1">
    <citation type="submission" date="2018-06" db="EMBL/GenBank/DDBJ databases">
        <title>Genomic Encyclopedia of Type Strains, Phase III (KMG-III): the genomes of soil and plant-associated and newly described type strains.</title>
        <authorList>
            <person name="Whitman W."/>
        </authorList>
    </citation>
    <scope>NUCLEOTIDE SEQUENCE [LARGE SCALE GENOMIC DNA]</scope>
    <source>
        <strain evidence="9 10">ORS 1419</strain>
    </source>
</reference>
<dbReference type="EMBL" id="QJTF01000003">
    <property type="protein sequence ID" value="PYE89721.1"/>
    <property type="molecule type" value="Genomic_DNA"/>
</dbReference>
<evidence type="ECO:0000256" key="4">
    <source>
        <dbReference type="ARBA" id="ARBA00023002"/>
    </source>
</evidence>
<dbReference type="InterPro" id="IPR045854">
    <property type="entry name" value="NO2/SO3_Rdtase_4Fe4S_sf"/>
</dbReference>
<dbReference type="InterPro" id="IPR051329">
    <property type="entry name" value="NIR_SIR_4Fe-4S"/>
</dbReference>
<dbReference type="GO" id="GO:0051539">
    <property type="term" value="F:4 iron, 4 sulfur cluster binding"/>
    <property type="evidence" value="ECO:0007669"/>
    <property type="project" value="UniProtKB-KW"/>
</dbReference>
<keyword evidence="1" id="KW-0004">4Fe-4S</keyword>
<sequence length="450" mass="47770">MRKLAPISGDKVERRSACPGLFRMTEAADGRICRVKLSCGRLSAIQARAVADVAERYGNGIIEITNRANLQLRGIREDDADDVILALTQAGLGPLVPEGDDIRNVMVSPTAGIDTNLAFDTLPLAESLLETLQTTPAYYALSPKFSILIDGGEACAVTNHTSDIWLAATEDGERCVFGLASCPPAPALGMVAAEDAQALLTAILGLFLEIGAERPGIVRMKHLVAEMPASDILDRLRSHLTFPITDAFYWQRPAPRAFAHLGIHPRLQEGLVYAGAAAPLGRLDPETLRAFADIAVDTNTDEIRLTPWQSVLLPDIPASRAADILERMRAIGLATDPAVPLASMIACSGSNGCASALADTQGDGEKLSRLLKTGEAMPVHLTGCPKSCASIGPAPATLVAVAAERYDLFLSKNNTGPSRFGQLLAANITIEEAARLLNDARSLQEKPNVA</sequence>
<comment type="caution">
    <text evidence="9">The sequence shown here is derived from an EMBL/GenBank/DDBJ whole genome shotgun (WGS) entry which is preliminary data.</text>
</comment>
<dbReference type="Pfam" id="PF03460">
    <property type="entry name" value="NIR_SIR_ferr"/>
    <property type="match status" value="2"/>
</dbReference>
<dbReference type="InterPro" id="IPR006067">
    <property type="entry name" value="NO2/SO3_Rdtase_4Fe4S_dom"/>
</dbReference>
<feature type="domain" description="Nitrite/Sulfite reductase ferredoxin-like" evidence="8">
    <location>
        <begin position="29"/>
        <end position="88"/>
    </location>
</feature>
<feature type="domain" description="Nitrite/Sulfite reductase ferredoxin-like" evidence="8">
    <location>
        <begin position="266"/>
        <end position="330"/>
    </location>
</feature>
<dbReference type="GO" id="GO:0016491">
    <property type="term" value="F:oxidoreductase activity"/>
    <property type="evidence" value="ECO:0007669"/>
    <property type="project" value="UniProtKB-KW"/>
</dbReference>
<gene>
    <name evidence="9" type="ORF">C7477_103230</name>
</gene>
<dbReference type="Gene3D" id="3.30.413.10">
    <property type="entry name" value="Sulfite Reductase Hemoprotein, domain 1"/>
    <property type="match status" value="2"/>
</dbReference>
<evidence type="ECO:0000313" key="10">
    <source>
        <dbReference type="Proteomes" id="UP000247454"/>
    </source>
</evidence>
<dbReference type="NCBIfam" id="TIGR02435">
    <property type="entry name" value="CobG"/>
    <property type="match status" value="1"/>
</dbReference>
<dbReference type="PANTHER" id="PTHR32439:SF9">
    <property type="entry name" value="BLR3264 PROTEIN"/>
    <property type="match status" value="1"/>
</dbReference>
<evidence type="ECO:0000256" key="1">
    <source>
        <dbReference type="ARBA" id="ARBA00022485"/>
    </source>
</evidence>
<evidence type="ECO:0000256" key="5">
    <source>
        <dbReference type="ARBA" id="ARBA00023004"/>
    </source>
</evidence>
<dbReference type="Pfam" id="PF01077">
    <property type="entry name" value="NIR_SIR"/>
    <property type="match status" value="1"/>
</dbReference>
<keyword evidence="5" id="KW-0408">Iron</keyword>
<keyword evidence="4" id="KW-0560">Oxidoreductase</keyword>
<proteinExistence type="predicted"/>
<accession>A0A318T8U2</accession>
<dbReference type="InterPro" id="IPR012798">
    <property type="entry name" value="Cbl_synth_CobG-like"/>
</dbReference>
<evidence type="ECO:0000256" key="3">
    <source>
        <dbReference type="ARBA" id="ARBA00022723"/>
    </source>
</evidence>
<keyword evidence="3" id="KW-0479">Metal-binding</keyword>
<dbReference type="GO" id="GO:0020037">
    <property type="term" value="F:heme binding"/>
    <property type="evidence" value="ECO:0007669"/>
    <property type="project" value="InterPro"/>
</dbReference>
<feature type="domain" description="Nitrite/sulphite reductase 4Fe-4S" evidence="7">
    <location>
        <begin position="98"/>
        <end position="238"/>
    </location>
</feature>
<dbReference type="SUPFAM" id="SSF55124">
    <property type="entry name" value="Nitrite/Sulfite reductase N-terminal domain-like"/>
    <property type="match status" value="2"/>
</dbReference>
<evidence type="ECO:0000259" key="8">
    <source>
        <dbReference type="Pfam" id="PF03460"/>
    </source>
</evidence>
<keyword evidence="10" id="KW-1185">Reference proteome</keyword>
<evidence type="ECO:0000256" key="2">
    <source>
        <dbReference type="ARBA" id="ARBA00022617"/>
    </source>
</evidence>
<keyword evidence="2" id="KW-0349">Heme</keyword>
<dbReference type="InterPro" id="IPR005117">
    <property type="entry name" value="NiRdtase/SiRdtase_haem-b_fer"/>
</dbReference>
<dbReference type="SUPFAM" id="SSF56014">
    <property type="entry name" value="Nitrite and sulphite reductase 4Fe-4S domain-like"/>
    <property type="match status" value="2"/>
</dbReference>
<dbReference type="GO" id="GO:0046872">
    <property type="term" value="F:metal ion binding"/>
    <property type="evidence" value="ECO:0007669"/>
    <property type="project" value="UniProtKB-KW"/>
</dbReference>
<evidence type="ECO:0000256" key="6">
    <source>
        <dbReference type="ARBA" id="ARBA00023014"/>
    </source>
</evidence>
<keyword evidence="6" id="KW-0411">Iron-sulfur</keyword>
<evidence type="ECO:0000259" key="7">
    <source>
        <dbReference type="Pfam" id="PF01077"/>
    </source>
</evidence>
<dbReference type="PANTHER" id="PTHR32439">
    <property type="entry name" value="FERREDOXIN--NITRITE REDUCTASE, CHLOROPLASTIC"/>
    <property type="match status" value="1"/>
</dbReference>
<dbReference type="AlphaFoldDB" id="A0A318T8U2"/>